<keyword evidence="2" id="KW-1185">Reference proteome</keyword>
<organism evidence="1 2">
    <name type="scientific">Sphingobacterium wenxiniae</name>
    <dbReference type="NCBI Taxonomy" id="683125"/>
    <lineage>
        <taxon>Bacteria</taxon>
        <taxon>Pseudomonadati</taxon>
        <taxon>Bacteroidota</taxon>
        <taxon>Sphingobacteriia</taxon>
        <taxon>Sphingobacteriales</taxon>
        <taxon>Sphingobacteriaceae</taxon>
        <taxon>Sphingobacterium</taxon>
    </lineage>
</organism>
<protein>
    <submittedName>
        <fullName evidence="1">Uncharacterized protein</fullName>
    </submittedName>
</protein>
<accession>A0A1I6Q471</accession>
<dbReference type="OrthoDB" id="2361182at2"/>
<dbReference type="EMBL" id="FOZZ01000002">
    <property type="protein sequence ID" value="SFS47247.1"/>
    <property type="molecule type" value="Genomic_DNA"/>
</dbReference>
<dbReference type="Pfam" id="PF19654">
    <property type="entry name" value="DUF6157"/>
    <property type="match status" value="1"/>
</dbReference>
<reference evidence="1 2" key="1">
    <citation type="submission" date="2016-10" db="EMBL/GenBank/DDBJ databases">
        <authorList>
            <person name="de Groot N.N."/>
        </authorList>
    </citation>
    <scope>NUCLEOTIDE SEQUENCE [LARGE SCALE GENOMIC DNA]</scope>
    <source>
        <strain evidence="1 2">DSM 22789</strain>
    </source>
</reference>
<evidence type="ECO:0000313" key="1">
    <source>
        <dbReference type="EMBL" id="SFS47247.1"/>
    </source>
</evidence>
<gene>
    <name evidence="1" type="ORF">SAMN05660206_102110</name>
</gene>
<sequence>MKTHSTNYYKTLITPARDCSAQQGIVPPEKVDKKTIANYQFEWISQHPLQYTSDDIIFEIYALKQDLLPTEKEAARQQFFSKGQPCLRTSPLTKTYGWGIYADEDGKIKLIDSASTEFQEMLSDEQIKKVSAMKSKK</sequence>
<proteinExistence type="predicted"/>
<name>A0A1I6Q471_9SPHI</name>
<dbReference type="STRING" id="683125.SAMN05660206_102110"/>
<dbReference type="RefSeq" id="WP_093363673.1">
    <property type="nucleotide sequence ID" value="NZ_FOZZ01000002.1"/>
</dbReference>
<dbReference type="Proteomes" id="UP000198785">
    <property type="component" value="Unassembled WGS sequence"/>
</dbReference>
<evidence type="ECO:0000313" key="2">
    <source>
        <dbReference type="Proteomes" id="UP000198785"/>
    </source>
</evidence>
<dbReference type="InterPro" id="IPR046155">
    <property type="entry name" value="DUF6157"/>
</dbReference>
<dbReference type="AlphaFoldDB" id="A0A1I6Q471"/>